<dbReference type="Pfam" id="PF00437">
    <property type="entry name" value="T2SSE"/>
    <property type="match status" value="1"/>
</dbReference>
<dbReference type="PANTHER" id="PTHR30258:SF1">
    <property type="entry name" value="PROTEIN TRANSPORT PROTEIN HOFB HOMOLOG"/>
    <property type="match status" value="1"/>
</dbReference>
<dbReference type="GO" id="GO:0005524">
    <property type="term" value="F:ATP binding"/>
    <property type="evidence" value="ECO:0007669"/>
    <property type="project" value="UniProtKB-KW"/>
</dbReference>
<keyword evidence="2" id="KW-0547">Nucleotide-binding</keyword>
<evidence type="ECO:0000256" key="3">
    <source>
        <dbReference type="ARBA" id="ARBA00022840"/>
    </source>
</evidence>
<feature type="domain" description="Bacterial type II secretion system protein E" evidence="4">
    <location>
        <begin position="182"/>
        <end position="581"/>
    </location>
</feature>
<protein>
    <recommendedName>
        <fullName evidence="8">AAA+ ATPase domain-containing protein</fullName>
    </recommendedName>
</protein>
<dbReference type="CDD" id="cd01129">
    <property type="entry name" value="PulE-GspE-like"/>
    <property type="match status" value="1"/>
</dbReference>
<keyword evidence="3" id="KW-0067">ATP-binding</keyword>
<dbReference type="Pfam" id="PF05157">
    <property type="entry name" value="MshEN"/>
    <property type="match status" value="1"/>
</dbReference>
<dbReference type="PANTHER" id="PTHR30258">
    <property type="entry name" value="TYPE II SECRETION SYSTEM PROTEIN GSPE-RELATED"/>
    <property type="match status" value="1"/>
</dbReference>
<dbReference type="Gene3D" id="3.40.50.300">
    <property type="entry name" value="P-loop containing nucleotide triphosphate hydrolases"/>
    <property type="match status" value="1"/>
</dbReference>
<evidence type="ECO:0008006" key="8">
    <source>
        <dbReference type="Google" id="ProtNLM"/>
    </source>
</evidence>
<name>A0A1G2G3Y3_9BACT</name>
<feature type="domain" description="Type II secretion system protein GspE N-terminal" evidence="5">
    <location>
        <begin position="62"/>
        <end position="148"/>
    </location>
</feature>
<dbReference type="InterPro" id="IPR037257">
    <property type="entry name" value="T2SS_E_N_sf"/>
</dbReference>
<evidence type="ECO:0000259" key="4">
    <source>
        <dbReference type="Pfam" id="PF00437"/>
    </source>
</evidence>
<dbReference type="EMBL" id="MHNL01000017">
    <property type="protein sequence ID" value="OGZ44651.1"/>
    <property type="molecule type" value="Genomic_DNA"/>
</dbReference>
<evidence type="ECO:0000256" key="1">
    <source>
        <dbReference type="ARBA" id="ARBA00006611"/>
    </source>
</evidence>
<dbReference type="STRING" id="1802115.A2756_05570"/>
<organism evidence="6 7">
    <name type="scientific">Candidatus Ryanbacteria bacterium RIFCSPHIGHO2_01_FULL_48_27</name>
    <dbReference type="NCBI Taxonomy" id="1802115"/>
    <lineage>
        <taxon>Bacteria</taxon>
        <taxon>Candidatus Ryaniibacteriota</taxon>
    </lineage>
</organism>
<proteinExistence type="inferred from homology"/>
<dbReference type="SUPFAM" id="SSF52540">
    <property type="entry name" value="P-loop containing nucleoside triphosphate hydrolases"/>
    <property type="match status" value="1"/>
</dbReference>
<dbReference type="InterPro" id="IPR001482">
    <property type="entry name" value="T2SS/T4SS_dom"/>
</dbReference>
<dbReference type="AlphaFoldDB" id="A0A1G2G3Y3"/>
<dbReference type="SUPFAM" id="SSF160246">
    <property type="entry name" value="EspE N-terminal domain-like"/>
    <property type="match status" value="1"/>
</dbReference>
<gene>
    <name evidence="6" type="ORF">A2756_05570</name>
</gene>
<evidence type="ECO:0000313" key="7">
    <source>
        <dbReference type="Proteomes" id="UP000177785"/>
    </source>
</evidence>
<comment type="caution">
    <text evidence="6">The sequence shown here is derived from an EMBL/GenBank/DDBJ whole genome shotgun (WGS) entry which is preliminary data.</text>
</comment>
<dbReference type="Gene3D" id="3.30.450.90">
    <property type="match status" value="1"/>
</dbReference>
<evidence type="ECO:0000259" key="5">
    <source>
        <dbReference type="Pfam" id="PF05157"/>
    </source>
</evidence>
<sequence>MPLKVEPQQLKAFLVDSELISKDDITAAESEAERTGKKLGDVLVSSGKIKEDDLLRLEAYILGIPFINLEDEKIDAEVLRIIPEPIARSYNVVAFKKTGRDLQVAMLDPENIEIIEFLQKKSDLRILPRLTNAASIQHAMRQYQRSLEAEFSDIIQKETAEVLPTKDGEPVEVADEDLKKMAEDLPIIKIVDTLIRHAILQKASDIHIEPMEKEVLVRYRIDGILHQAMVLPRKIAPGIVARVKVLANLKLDEHRLPQDGRFKIETQEYKYSFRVSILPVYDGEKIVIRLLPENSKGFTLEKLGFHGEALEQIYKNIRKPNGMILATGPTGSGKTTTLYTALDILNTPEVNISTVEDPIEYHMPRINQSQVKPDIGFTFANGLRSLLRQDPNIIMVGEIRDNETASLAVNAALTGHLVLSTLHTNSAAGALPRLIDMKVEPFLIASTVNVIIAQRLIRRLADEKTPYKLKKDEIAALAKEFDLDRIMQIMQDEKIVKPGTDWGDITFYKPKETPDTPDGYKDRIGIHEVMIMTETIRHLVTANATADDIEKQAKKEGMLTMFEDGIIKAVQGVSTIEEVLRVTRE</sequence>
<comment type="similarity">
    <text evidence="1">Belongs to the GSP E family.</text>
</comment>
<evidence type="ECO:0000256" key="2">
    <source>
        <dbReference type="ARBA" id="ARBA00022741"/>
    </source>
</evidence>
<dbReference type="GO" id="GO:0016887">
    <property type="term" value="F:ATP hydrolysis activity"/>
    <property type="evidence" value="ECO:0007669"/>
    <property type="project" value="TreeGrafter"/>
</dbReference>
<accession>A0A1G2G3Y3</accession>
<reference evidence="6 7" key="1">
    <citation type="journal article" date="2016" name="Nat. Commun.">
        <title>Thousands of microbial genomes shed light on interconnected biogeochemical processes in an aquifer system.</title>
        <authorList>
            <person name="Anantharaman K."/>
            <person name="Brown C.T."/>
            <person name="Hug L.A."/>
            <person name="Sharon I."/>
            <person name="Castelle C.J."/>
            <person name="Probst A.J."/>
            <person name="Thomas B.C."/>
            <person name="Singh A."/>
            <person name="Wilkins M.J."/>
            <person name="Karaoz U."/>
            <person name="Brodie E.L."/>
            <person name="Williams K.H."/>
            <person name="Hubbard S.S."/>
            <person name="Banfield J.F."/>
        </authorList>
    </citation>
    <scope>NUCLEOTIDE SEQUENCE [LARGE SCALE GENOMIC DNA]</scope>
</reference>
<evidence type="ECO:0000313" key="6">
    <source>
        <dbReference type="EMBL" id="OGZ44651.1"/>
    </source>
</evidence>
<dbReference type="GO" id="GO:0005886">
    <property type="term" value="C:plasma membrane"/>
    <property type="evidence" value="ECO:0007669"/>
    <property type="project" value="TreeGrafter"/>
</dbReference>
<dbReference type="InterPro" id="IPR027417">
    <property type="entry name" value="P-loop_NTPase"/>
</dbReference>
<dbReference type="Proteomes" id="UP000177785">
    <property type="component" value="Unassembled WGS sequence"/>
</dbReference>
<dbReference type="Gene3D" id="3.30.300.160">
    <property type="entry name" value="Type II secretion system, protein E, N-terminal domain"/>
    <property type="match status" value="1"/>
</dbReference>
<dbReference type="InterPro" id="IPR007831">
    <property type="entry name" value="T2SS_GspE_N"/>
</dbReference>